<proteinExistence type="inferred from homology"/>
<feature type="domain" description="GtrA/DPMS transmembrane" evidence="7">
    <location>
        <begin position="12"/>
        <end position="128"/>
    </location>
</feature>
<feature type="transmembrane region" description="Helical" evidence="6">
    <location>
        <begin position="105"/>
        <end position="127"/>
    </location>
</feature>
<evidence type="ECO:0000259" key="7">
    <source>
        <dbReference type="Pfam" id="PF04138"/>
    </source>
</evidence>
<dbReference type="InterPro" id="IPR007267">
    <property type="entry name" value="GtrA_DPMS_TM"/>
</dbReference>
<feature type="transmembrane region" description="Helical" evidence="6">
    <location>
        <begin position="74"/>
        <end position="93"/>
    </location>
</feature>
<evidence type="ECO:0000256" key="3">
    <source>
        <dbReference type="ARBA" id="ARBA00022692"/>
    </source>
</evidence>
<keyword evidence="3 6" id="KW-0812">Transmembrane</keyword>
<accession>A0A645I2B3</accession>
<evidence type="ECO:0000256" key="2">
    <source>
        <dbReference type="ARBA" id="ARBA00009399"/>
    </source>
</evidence>
<sequence>MNAKKEFVKFIKFNLVGILNTAVDFVVFNLLNGLLGLYYLPAKIISYTCGIANSYVCNSLWTFKEERSKTLRELLGFIAVNLVSLGVSLGVMWLAKNRFGIQSDFWANCIATPVALIVNFLGNRLFVFKSKPEQKQG</sequence>
<comment type="similarity">
    <text evidence="2">Belongs to the GtrA family.</text>
</comment>
<protein>
    <recommendedName>
        <fullName evidence="7">GtrA/DPMS transmembrane domain-containing protein</fullName>
    </recommendedName>
</protein>
<evidence type="ECO:0000256" key="1">
    <source>
        <dbReference type="ARBA" id="ARBA00004141"/>
    </source>
</evidence>
<keyword evidence="5 6" id="KW-0472">Membrane</keyword>
<dbReference type="Pfam" id="PF04138">
    <property type="entry name" value="GtrA_DPMS_TM"/>
    <property type="match status" value="1"/>
</dbReference>
<reference evidence="8" key="1">
    <citation type="submission" date="2019-08" db="EMBL/GenBank/DDBJ databases">
        <authorList>
            <person name="Kucharzyk K."/>
            <person name="Murdoch R.W."/>
            <person name="Higgins S."/>
            <person name="Loffler F."/>
        </authorList>
    </citation>
    <scope>NUCLEOTIDE SEQUENCE</scope>
</reference>
<dbReference type="PANTHER" id="PTHR38459:SF1">
    <property type="entry name" value="PROPHAGE BACTOPRENOL-LINKED GLUCOSE TRANSLOCASE HOMOLOG"/>
    <property type="match status" value="1"/>
</dbReference>
<organism evidence="8">
    <name type="scientific">bioreactor metagenome</name>
    <dbReference type="NCBI Taxonomy" id="1076179"/>
    <lineage>
        <taxon>unclassified sequences</taxon>
        <taxon>metagenomes</taxon>
        <taxon>ecological metagenomes</taxon>
    </lineage>
</organism>
<keyword evidence="4 6" id="KW-1133">Transmembrane helix</keyword>
<dbReference type="EMBL" id="VSSQ01098815">
    <property type="protein sequence ID" value="MPN41633.1"/>
    <property type="molecule type" value="Genomic_DNA"/>
</dbReference>
<name>A0A645I2B3_9ZZZZ</name>
<dbReference type="AlphaFoldDB" id="A0A645I2B3"/>
<evidence type="ECO:0000256" key="5">
    <source>
        <dbReference type="ARBA" id="ARBA00023136"/>
    </source>
</evidence>
<dbReference type="InterPro" id="IPR051401">
    <property type="entry name" value="GtrA_CellWall_Glycosyl"/>
</dbReference>
<dbReference type="GO" id="GO:0000271">
    <property type="term" value="P:polysaccharide biosynthetic process"/>
    <property type="evidence" value="ECO:0007669"/>
    <property type="project" value="InterPro"/>
</dbReference>
<comment type="subcellular location">
    <subcellularLocation>
        <location evidence="1">Membrane</location>
        <topology evidence="1">Multi-pass membrane protein</topology>
    </subcellularLocation>
</comment>
<evidence type="ECO:0000256" key="6">
    <source>
        <dbReference type="SAM" id="Phobius"/>
    </source>
</evidence>
<evidence type="ECO:0000313" key="8">
    <source>
        <dbReference type="EMBL" id="MPN41633.1"/>
    </source>
</evidence>
<dbReference type="GO" id="GO:0005886">
    <property type="term" value="C:plasma membrane"/>
    <property type="evidence" value="ECO:0007669"/>
    <property type="project" value="TreeGrafter"/>
</dbReference>
<dbReference type="PANTHER" id="PTHR38459">
    <property type="entry name" value="PROPHAGE BACTOPRENOL-LINKED GLUCOSE TRANSLOCASE HOMOLOG"/>
    <property type="match status" value="1"/>
</dbReference>
<comment type="caution">
    <text evidence="8">The sequence shown here is derived from an EMBL/GenBank/DDBJ whole genome shotgun (WGS) entry which is preliminary data.</text>
</comment>
<feature type="transmembrane region" description="Helical" evidence="6">
    <location>
        <begin position="44"/>
        <end position="62"/>
    </location>
</feature>
<gene>
    <name evidence="8" type="ORF">SDC9_189187</name>
</gene>
<feature type="transmembrane region" description="Helical" evidence="6">
    <location>
        <begin position="12"/>
        <end position="38"/>
    </location>
</feature>
<evidence type="ECO:0000256" key="4">
    <source>
        <dbReference type="ARBA" id="ARBA00022989"/>
    </source>
</evidence>